<dbReference type="RefSeq" id="WP_369344070.1">
    <property type="nucleotide sequence ID" value="NZ_CP129674.1"/>
</dbReference>
<reference evidence="1" key="1">
    <citation type="submission" date="2023-07" db="EMBL/GenBank/DDBJ databases">
        <title>Bifidobacterium aquikefiriaerophilum sp. nov. and Bifidobacterium eccum sp. nov., isolated from water kefir.</title>
        <authorList>
            <person name="Breselge S."/>
            <person name="Bellassi P."/>
            <person name="Barcenilla C."/>
            <person name="Alvarez-Ordonez A."/>
            <person name="Morelli L."/>
            <person name="Cotter P.D."/>
        </authorList>
    </citation>
    <scope>NUCLEOTIDE SEQUENCE</scope>
    <source>
        <strain evidence="1">WK041_4_12</strain>
    </source>
</reference>
<organism evidence="1">
    <name type="scientific">Bifidobacterium aquikefiricola</name>
    <dbReference type="NCBI Taxonomy" id="3059038"/>
    <lineage>
        <taxon>Bacteria</taxon>
        <taxon>Bacillati</taxon>
        <taxon>Actinomycetota</taxon>
        <taxon>Actinomycetes</taxon>
        <taxon>Bifidobacteriales</taxon>
        <taxon>Bifidobacteriaceae</taxon>
        <taxon>Bifidobacterium</taxon>
    </lineage>
</organism>
<gene>
    <name evidence="1" type="ORF">QN215_09605</name>
</gene>
<name>A0AB39U645_9BIFI</name>
<dbReference type="KEGG" id="baqk:QN215_09605"/>
<accession>A0AB39U645</accession>
<evidence type="ECO:0008006" key="2">
    <source>
        <dbReference type="Google" id="ProtNLM"/>
    </source>
</evidence>
<sequence>MALQDETWRWDDGDVVASTHESLGRDVDSDLMLATGADTAREAHELFVGRPRLSEERGEESVQLQFKAPRSMAAFVDEQRKRSGMRNKSEYLRMLVEQEMKRQHHRLQAA</sequence>
<proteinExistence type="predicted"/>
<dbReference type="EMBL" id="CP129674">
    <property type="protein sequence ID" value="XDS44494.1"/>
    <property type="molecule type" value="Genomic_DNA"/>
</dbReference>
<protein>
    <recommendedName>
        <fullName evidence="2">Toxin-antitoxin system protein</fullName>
    </recommendedName>
</protein>
<evidence type="ECO:0000313" key="1">
    <source>
        <dbReference type="EMBL" id="XDS44494.1"/>
    </source>
</evidence>
<dbReference type="AlphaFoldDB" id="A0AB39U645"/>